<comment type="similarity">
    <text evidence="13">Belongs to the precorrin methyltransferase family.</text>
</comment>
<dbReference type="AlphaFoldDB" id="A0A7W2DR69"/>
<feature type="active site" description="Proton donor" evidence="12">
    <location>
        <position position="222"/>
    </location>
</feature>
<dbReference type="GO" id="GO:0004851">
    <property type="term" value="F:uroporphyrin-III C-methyltransferase activity"/>
    <property type="evidence" value="ECO:0007669"/>
    <property type="project" value="UniProtKB-EC"/>
</dbReference>
<dbReference type="Pfam" id="PF00590">
    <property type="entry name" value="TP_methylase"/>
    <property type="match status" value="1"/>
</dbReference>
<feature type="active site" description="Proton acceptor" evidence="12">
    <location>
        <position position="200"/>
    </location>
</feature>
<keyword evidence="10" id="KW-0511">Multifunctional enzyme</keyword>
<dbReference type="Gene3D" id="3.30.950.10">
    <property type="entry name" value="Methyltransferase, Cobalt-precorrin-4 Transmethylase, Domain 2"/>
    <property type="match status" value="1"/>
</dbReference>
<evidence type="ECO:0000256" key="2">
    <source>
        <dbReference type="ARBA" id="ARBA00022573"/>
    </source>
</evidence>
<keyword evidence="4 13" id="KW-0808">Transferase</keyword>
<dbReference type="RefSeq" id="WP_006141657.1">
    <property type="nucleotide sequence ID" value="NZ_BNBP01000139.1"/>
</dbReference>
<dbReference type="UniPathway" id="UPA00262">
    <property type="reaction ID" value="UER00222"/>
</dbReference>
<evidence type="ECO:0000313" key="15">
    <source>
        <dbReference type="EMBL" id="MBA5221472.1"/>
    </source>
</evidence>
<dbReference type="EC" id="2.1.1.107" evidence="15"/>
<gene>
    <name evidence="15" type="primary">cobA</name>
    <name evidence="15" type="ORF">H1X69_08525</name>
</gene>
<dbReference type="FunFam" id="3.30.950.10:FF:000006">
    <property type="entry name" value="Multifunctional uroporphyrin-III C-methyltransferase/precorrin-2 oxidase/ferrochelatase"/>
    <property type="match status" value="1"/>
</dbReference>
<evidence type="ECO:0000256" key="7">
    <source>
        <dbReference type="ARBA" id="ARBA00023027"/>
    </source>
</evidence>
<evidence type="ECO:0000256" key="1">
    <source>
        <dbReference type="ARBA" id="ARBA00005010"/>
    </source>
</evidence>
<protein>
    <submittedName>
        <fullName evidence="15">Uroporphyrinogen-III C-methyltransferase</fullName>
        <ecNumber evidence="15">2.1.1.107</ecNumber>
    </submittedName>
</protein>
<dbReference type="InterPro" id="IPR012409">
    <property type="entry name" value="Sirohaem_synth"/>
</dbReference>
<evidence type="ECO:0000256" key="11">
    <source>
        <dbReference type="ARBA" id="ARBA00047561"/>
    </source>
</evidence>
<dbReference type="GO" id="GO:0009236">
    <property type="term" value="P:cobalamin biosynthetic process"/>
    <property type="evidence" value="ECO:0007669"/>
    <property type="project" value="UniProtKB-KW"/>
</dbReference>
<keyword evidence="8" id="KW-0456">Lyase</keyword>
<dbReference type="NCBIfam" id="TIGR01469">
    <property type="entry name" value="cobA_cysG_Cterm"/>
    <property type="match status" value="1"/>
</dbReference>
<keyword evidence="7" id="KW-0520">NAD</keyword>
<dbReference type="InterPro" id="IPR014777">
    <property type="entry name" value="4pyrrole_Mease_sub1"/>
</dbReference>
<reference evidence="15 16" key="1">
    <citation type="submission" date="2020-07" db="EMBL/GenBank/DDBJ databases">
        <title>Differential regulation of undecylprodigiosin biosynthesis in the yeast-scavenging Streptomyces strain MBK6.</title>
        <authorList>
            <person name="Baral B."/>
            <person name="Siitonen V."/>
            <person name="Laughlin M."/>
            <person name="Yamada K."/>
            <person name="Ilomaeki M."/>
            <person name="Metsae-Ketelae M."/>
            <person name="Niemi J."/>
        </authorList>
    </citation>
    <scope>NUCLEOTIDE SEQUENCE [LARGE SCALE GENOMIC DNA]</scope>
    <source>
        <strain evidence="15 16">MBK6</strain>
    </source>
</reference>
<evidence type="ECO:0000256" key="8">
    <source>
        <dbReference type="ARBA" id="ARBA00023239"/>
    </source>
</evidence>
<evidence type="ECO:0000256" key="9">
    <source>
        <dbReference type="ARBA" id="ARBA00023244"/>
    </source>
</evidence>
<dbReference type="GO" id="GO:0019354">
    <property type="term" value="P:siroheme biosynthetic process"/>
    <property type="evidence" value="ECO:0007669"/>
    <property type="project" value="UniProtKB-UniPathway"/>
</dbReference>
<dbReference type="GO" id="GO:0032259">
    <property type="term" value="P:methylation"/>
    <property type="evidence" value="ECO:0007669"/>
    <property type="project" value="UniProtKB-KW"/>
</dbReference>
<comment type="catalytic activity">
    <reaction evidence="11">
        <text>precorrin-2 + NAD(+) = sirohydrochlorin + NADH + 2 H(+)</text>
        <dbReference type="Rhea" id="RHEA:15613"/>
        <dbReference type="ChEBI" id="CHEBI:15378"/>
        <dbReference type="ChEBI" id="CHEBI:57540"/>
        <dbReference type="ChEBI" id="CHEBI:57945"/>
        <dbReference type="ChEBI" id="CHEBI:58351"/>
        <dbReference type="ChEBI" id="CHEBI:58827"/>
        <dbReference type="EC" id="1.3.1.76"/>
    </reaction>
</comment>
<keyword evidence="2" id="KW-0169">Cobalamin biosynthesis</keyword>
<comment type="caution">
    <text evidence="15">The sequence shown here is derived from an EMBL/GenBank/DDBJ whole genome shotgun (WGS) entry which is preliminary data.</text>
</comment>
<keyword evidence="6" id="KW-0560">Oxidoreductase</keyword>
<evidence type="ECO:0000256" key="4">
    <source>
        <dbReference type="ARBA" id="ARBA00022679"/>
    </source>
</evidence>
<evidence type="ECO:0000256" key="6">
    <source>
        <dbReference type="ARBA" id="ARBA00023002"/>
    </source>
</evidence>
<dbReference type="Proteomes" id="UP000587608">
    <property type="component" value="Unassembled WGS sequence"/>
</dbReference>
<organism evidence="15 16">
    <name type="scientific">Streptomyces griseoaurantiacus</name>
    <dbReference type="NCBI Taxonomy" id="68213"/>
    <lineage>
        <taxon>Bacteria</taxon>
        <taxon>Bacillati</taxon>
        <taxon>Actinomycetota</taxon>
        <taxon>Actinomycetes</taxon>
        <taxon>Kitasatosporales</taxon>
        <taxon>Streptomycetaceae</taxon>
        <taxon>Streptomyces</taxon>
        <taxon>Streptomyces aurantiacus group</taxon>
    </lineage>
</organism>
<dbReference type="GO" id="GO:0051287">
    <property type="term" value="F:NAD binding"/>
    <property type="evidence" value="ECO:0007669"/>
    <property type="project" value="InterPro"/>
</dbReference>
<evidence type="ECO:0000259" key="14">
    <source>
        <dbReference type="Pfam" id="PF00590"/>
    </source>
</evidence>
<dbReference type="SUPFAM" id="SSF53790">
    <property type="entry name" value="Tetrapyrrole methylase"/>
    <property type="match status" value="1"/>
</dbReference>
<dbReference type="InterPro" id="IPR036291">
    <property type="entry name" value="NAD(P)-bd_dom_sf"/>
</dbReference>
<evidence type="ECO:0000256" key="5">
    <source>
        <dbReference type="ARBA" id="ARBA00022691"/>
    </source>
</evidence>
<dbReference type="SUPFAM" id="SSF51735">
    <property type="entry name" value="NAD(P)-binding Rossmann-fold domains"/>
    <property type="match status" value="1"/>
</dbReference>
<comment type="pathway">
    <text evidence="1">Porphyrin-containing compound metabolism; siroheme biosynthesis; sirohydrochlorin from precorrin-2: step 1/1.</text>
</comment>
<dbReference type="Gene3D" id="3.40.50.720">
    <property type="entry name" value="NAD(P)-binding Rossmann-like Domain"/>
    <property type="match status" value="1"/>
</dbReference>
<dbReference type="CDD" id="cd11642">
    <property type="entry name" value="SUMT"/>
    <property type="match status" value="1"/>
</dbReference>
<dbReference type="GO" id="GO:0051266">
    <property type="term" value="F:sirohydrochlorin ferrochelatase activity"/>
    <property type="evidence" value="ECO:0007669"/>
    <property type="project" value="InterPro"/>
</dbReference>
<dbReference type="PIRSF" id="PIRSF036426">
    <property type="entry name" value="Sirohaem_synth"/>
    <property type="match status" value="1"/>
</dbReference>
<dbReference type="Gene3D" id="3.40.1010.10">
    <property type="entry name" value="Cobalt-precorrin-4 Transmethylase, Domain 1"/>
    <property type="match status" value="1"/>
</dbReference>
<evidence type="ECO:0000256" key="3">
    <source>
        <dbReference type="ARBA" id="ARBA00022603"/>
    </source>
</evidence>
<proteinExistence type="inferred from homology"/>
<evidence type="ECO:0000256" key="12">
    <source>
        <dbReference type="PIRSR" id="PIRSR036426-1"/>
    </source>
</evidence>
<dbReference type="InterPro" id="IPR003043">
    <property type="entry name" value="Uropor_MeTrfase_CS"/>
</dbReference>
<dbReference type="PANTHER" id="PTHR45790">
    <property type="entry name" value="SIROHEME SYNTHASE-RELATED"/>
    <property type="match status" value="1"/>
</dbReference>
<dbReference type="FunFam" id="3.40.1010.10:FF:000003">
    <property type="entry name" value="Putative Uroporphyrinogen-III C-methyltransferase"/>
    <property type="match status" value="1"/>
</dbReference>
<dbReference type="InterPro" id="IPR035996">
    <property type="entry name" value="4pyrrol_Methylase_sf"/>
</dbReference>
<keyword evidence="5" id="KW-0949">S-adenosyl-L-methionine</keyword>
<sequence>MAEHPAYPVGLRLAGRRVVVLGGGQVAQRRLPALIAAGADVHLISPAATPSVEAMADTGEITWSRRPYREGDLDEAWYALIATSDHEANTAASAEAERRRVWCVRSDDADAATAWTPATGHSEGVTVAVLTTSARGRDPRHTAAVRDAVVEGLRDGTLVAPHHRTRTPGVALVGGGPGDPDLITVRGRRLLAEADVVIADRLGPRDLLAELPPHVEVIDAAKIPYGRYMAQEAINNALIEHARQGKSVVRLKGGDPYVFGRGMEEVRALAEAGIACTVVPGISSSISVPGAAGVPVTHRGVAHEFTVVSGHVAPGDARSLVDWPALARLTGTLVILMGVDKIGRIADTLVAHGKDPGTPVALIQEGTTAAQRRVDATLATVEETVRTADVKPPAVIVIGPVVHVGPEKGE</sequence>
<dbReference type="NCBIfam" id="NF004790">
    <property type="entry name" value="PRK06136.1"/>
    <property type="match status" value="1"/>
</dbReference>
<evidence type="ECO:0000256" key="10">
    <source>
        <dbReference type="ARBA" id="ARBA00023268"/>
    </source>
</evidence>
<dbReference type="NCBIfam" id="TIGR01470">
    <property type="entry name" value="cysG_Nterm"/>
    <property type="match status" value="1"/>
</dbReference>
<dbReference type="InterPro" id="IPR000878">
    <property type="entry name" value="4pyrrol_Mease"/>
</dbReference>
<dbReference type="InterPro" id="IPR014776">
    <property type="entry name" value="4pyrrole_Mease_sub2"/>
</dbReference>
<dbReference type="PROSITE" id="PS00840">
    <property type="entry name" value="SUMT_2"/>
    <property type="match status" value="1"/>
</dbReference>
<accession>A0A7W2DR69</accession>
<keyword evidence="3 13" id="KW-0489">Methyltransferase</keyword>
<dbReference type="Pfam" id="PF13241">
    <property type="entry name" value="NAD_binding_7"/>
    <property type="match status" value="1"/>
</dbReference>
<dbReference type="InterPro" id="IPR006367">
    <property type="entry name" value="Sirohaem_synthase_N"/>
</dbReference>
<evidence type="ECO:0000256" key="13">
    <source>
        <dbReference type="RuleBase" id="RU003960"/>
    </source>
</evidence>
<name>A0A7W2DR69_9ACTN</name>
<keyword evidence="9" id="KW-0627">Porphyrin biosynthesis</keyword>
<dbReference type="EMBL" id="JACERG010000006">
    <property type="protein sequence ID" value="MBA5221472.1"/>
    <property type="molecule type" value="Genomic_DNA"/>
</dbReference>
<dbReference type="PANTHER" id="PTHR45790:SF3">
    <property type="entry name" value="S-ADENOSYL-L-METHIONINE-DEPENDENT UROPORPHYRINOGEN III METHYLTRANSFERASE, CHLOROPLASTIC"/>
    <property type="match status" value="1"/>
</dbReference>
<evidence type="ECO:0000313" key="16">
    <source>
        <dbReference type="Proteomes" id="UP000587608"/>
    </source>
</evidence>
<dbReference type="InterPro" id="IPR050161">
    <property type="entry name" value="Siro_Cobalamin_biosynth"/>
</dbReference>
<feature type="domain" description="Tetrapyrrole methylase" evidence="14">
    <location>
        <begin position="170"/>
        <end position="381"/>
    </location>
</feature>
<dbReference type="GO" id="GO:0043115">
    <property type="term" value="F:precorrin-2 dehydrogenase activity"/>
    <property type="evidence" value="ECO:0007669"/>
    <property type="project" value="UniProtKB-EC"/>
</dbReference>
<dbReference type="InterPro" id="IPR006366">
    <property type="entry name" value="CobA/CysG_C"/>
</dbReference>